<dbReference type="EMBL" id="DNWC01000068">
    <property type="protein sequence ID" value="HBJ08381.1"/>
    <property type="molecule type" value="Genomic_DNA"/>
</dbReference>
<evidence type="ECO:0000313" key="2">
    <source>
        <dbReference type="Proteomes" id="UP000262954"/>
    </source>
</evidence>
<dbReference type="PANTHER" id="PTHR43100:SF1">
    <property type="entry name" value="GLUTAMATE SYNTHASE [NADPH] SMALL CHAIN"/>
    <property type="match status" value="1"/>
</dbReference>
<evidence type="ECO:0008006" key="3">
    <source>
        <dbReference type="Google" id="ProtNLM"/>
    </source>
</evidence>
<feature type="non-terminal residue" evidence="1">
    <location>
        <position position="1"/>
    </location>
</feature>
<accession>A0A354M1J2</accession>
<organism evidence="1 2">
    <name type="scientific">Coprobacter fastidiosus</name>
    <dbReference type="NCBI Taxonomy" id="1099853"/>
    <lineage>
        <taxon>Bacteria</taxon>
        <taxon>Pseudomonadati</taxon>
        <taxon>Bacteroidota</taxon>
        <taxon>Bacteroidia</taxon>
        <taxon>Bacteroidales</taxon>
        <taxon>Barnesiellaceae</taxon>
        <taxon>Coprobacter</taxon>
    </lineage>
</organism>
<dbReference type="Gene3D" id="2.160.20.60">
    <property type="entry name" value="Glutamate synthase, alpha subunit, C-terminal domain"/>
    <property type="match status" value="1"/>
</dbReference>
<dbReference type="InterPro" id="IPR036485">
    <property type="entry name" value="Glu_synth_asu_C_sf"/>
</dbReference>
<reference evidence="1 2" key="1">
    <citation type="journal article" date="2018" name="Nat. Biotechnol.">
        <title>A standardized bacterial taxonomy based on genome phylogeny substantially revises the tree of life.</title>
        <authorList>
            <person name="Parks D.H."/>
            <person name="Chuvochina M."/>
            <person name="Waite D.W."/>
            <person name="Rinke C."/>
            <person name="Skarshewski A."/>
            <person name="Chaumeil P.A."/>
            <person name="Hugenholtz P."/>
        </authorList>
    </citation>
    <scope>NUCLEOTIDE SEQUENCE [LARGE SCALE GENOMIC DNA]</scope>
    <source>
        <strain evidence="1">UBA11482</strain>
    </source>
</reference>
<evidence type="ECO:0000313" key="1">
    <source>
        <dbReference type="EMBL" id="HBJ08381.1"/>
    </source>
</evidence>
<dbReference type="Proteomes" id="UP000262954">
    <property type="component" value="Unassembled WGS sequence"/>
</dbReference>
<protein>
    <recommendedName>
        <fullName evidence="3">Glutamate synthase alpha subunit C-terminal domain-containing protein</fullName>
    </recommendedName>
</protein>
<sequence>FAAGMSGGVAYVWNKNNDFDYFCNMEMVELSLIEESCYRKELHELIRMHYYYTGSKLAKVMLDEWDKYADQFIQVVPIEYKKVLQEEQMRKLQQKIADMQRDY</sequence>
<name>A0A354M1J2_9BACT</name>
<comment type="caution">
    <text evidence="1">The sequence shown here is derived from an EMBL/GenBank/DDBJ whole genome shotgun (WGS) entry which is preliminary data.</text>
</comment>
<proteinExistence type="predicted"/>
<dbReference type="InterPro" id="IPR051394">
    <property type="entry name" value="Glutamate_Synthase"/>
</dbReference>
<dbReference type="AlphaFoldDB" id="A0A354M1J2"/>
<dbReference type="SUPFAM" id="SSF69336">
    <property type="entry name" value="Alpha subunit of glutamate synthase, C-terminal domain"/>
    <property type="match status" value="1"/>
</dbReference>
<dbReference type="GO" id="GO:0016491">
    <property type="term" value="F:oxidoreductase activity"/>
    <property type="evidence" value="ECO:0007669"/>
    <property type="project" value="InterPro"/>
</dbReference>
<gene>
    <name evidence="1" type="ORF">DDY73_05195</name>
</gene>
<dbReference type="PANTHER" id="PTHR43100">
    <property type="entry name" value="GLUTAMATE SYNTHASE [NADPH] SMALL CHAIN"/>
    <property type="match status" value="1"/>
</dbReference>